<dbReference type="OrthoDB" id="21449at2759"/>
<accession>A0A6J3MFB2</accession>
<feature type="compositionally biased region" description="Polar residues" evidence="2">
    <location>
        <begin position="839"/>
        <end position="848"/>
    </location>
</feature>
<feature type="compositionally biased region" description="Low complexity" evidence="2">
    <location>
        <begin position="408"/>
        <end position="460"/>
    </location>
</feature>
<dbReference type="GO" id="GO:0035267">
    <property type="term" value="C:NuA4 histone acetyltransferase complex"/>
    <property type="evidence" value="ECO:0007669"/>
    <property type="project" value="TreeGrafter"/>
</dbReference>
<feature type="compositionally biased region" description="Polar residues" evidence="2">
    <location>
        <begin position="634"/>
        <end position="680"/>
    </location>
</feature>
<organism evidence="4">
    <name type="scientific">Dissoconium aciculare CBS 342.82</name>
    <dbReference type="NCBI Taxonomy" id="1314786"/>
    <lineage>
        <taxon>Eukaryota</taxon>
        <taxon>Fungi</taxon>
        <taxon>Dikarya</taxon>
        <taxon>Ascomycota</taxon>
        <taxon>Pezizomycotina</taxon>
        <taxon>Dothideomycetes</taxon>
        <taxon>Dothideomycetidae</taxon>
        <taxon>Mycosphaerellales</taxon>
        <taxon>Dissoconiaceae</taxon>
        <taxon>Dissoconium</taxon>
    </lineage>
</organism>
<dbReference type="PANTHER" id="PTHR15398">
    <property type="entry name" value="BROMODOMAIN-CONTAINING PROTEIN 8"/>
    <property type="match status" value="1"/>
</dbReference>
<dbReference type="GeneID" id="54361790"/>
<dbReference type="SUPFAM" id="SSF47370">
    <property type="entry name" value="Bromodomain"/>
    <property type="match status" value="1"/>
</dbReference>
<reference evidence="4" key="3">
    <citation type="submission" date="2025-08" db="UniProtKB">
        <authorList>
            <consortium name="RefSeq"/>
        </authorList>
    </citation>
    <scope>IDENTIFICATION</scope>
    <source>
        <strain evidence="4">CBS 342.82</strain>
    </source>
</reference>
<feature type="region of interest" description="Disordered" evidence="2">
    <location>
        <begin position="569"/>
        <end position="755"/>
    </location>
</feature>
<reference evidence="4" key="2">
    <citation type="submission" date="2020-04" db="EMBL/GenBank/DDBJ databases">
        <authorList>
            <consortium name="NCBI Genome Project"/>
        </authorList>
    </citation>
    <scope>NUCLEOTIDE SEQUENCE</scope>
    <source>
        <strain evidence="4">CBS 342.82</strain>
    </source>
</reference>
<evidence type="ECO:0000256" key="1">
    <source>
        <dbReference type="ARBA" id="ARBA00023117"/>
    </source>
</evidence>
<feature type="compositionally biased region" description="Low complexity" evidence="2">
    <location>
        <begin position="191"/>
        <end position="209"/>
    </location>
</feature>
<feature type="compositionally biased region" description="Polar residues" evidence="2">
    <location>
        <begin position="110"/>
        <end position="124"/>
    </location>
</feature>
<name>A0A6J3MFB2_9PEZI</name>
<feature type="region of interest" description="Disordered" evidence="2">
    <location>
        <begin position="910"/>
        <end position="932"/>
    </location>
</feature>
<feature type="compositionally biased region" description="Polar residues" evidence="2">
    <location>
        <begin position="606"/>
        <end position="620"/>
    </location>
</feature>
<dbReference type="GO" id="GO:0006325">
    <property type="term" value="P:chromatin organization"/>
    <property type="evidence" value="ECO:0007669"/>
    <property type="project" value="UniProtKB-ARBA"/>
</dbReference>
<evidence type="ECO:0008006" key="5">
    <source>
        <dbReference type="Google" id="ProtNLM"/>
    </source>
</evidence>
<dbReference type="Proteomes" id="UP000504637">
    <property type="component" value="Unplaced"/>
</dbReference>
<feature type="region of interest" description="Disordered" evidence="2">
    <location>
        <begin position="98"/>
        <end position="137"/>
    </location>
</feature>
<keyword evidence="3" id="KW-1185">Reference proteome</keyword>
<proteinExistence type="predicted"/>
<evidence type="ECO:0000256" key="2">
    <source>
        <dbReference type="SAM" id="MobiDB-lite"/>
    </source>
</evidence>
<evidence type="ECO:0000313" key="4">
    <source>
        <dbReference type="RefSeq" id="XP_033463375.1"/>
    </source>
</evidence>
<sequence>MHQTIILDDAGQNVARVRQARFMSQFTYTNLESLLLFQFLRSENVTSAVNFTRIADELKQIPLIRSDPTYDDGRLSPDALKDLYLGLLKEEAKLDVERQTNGDTHAPINDHNTTNGDPSNTSPASRKRKAASPGFPTVQEAAQHAHLIPQLVARLYARYRDNIVRTLRGQEHEYVAISRNIADLRSGRLDAQQQQQAQQQQRPQQQQQPIHSVPQRNQILPATPAQVPITRGPSQQEQNGTNSTRPVPQNVNTPGGQVSSSAANLAARPGSDSNSKNRGTPGPVSTGQHTTTPVTGRPSAAPIDNARASLPASQAPPSGASLRHAPNAPPQIQPMPPTMNRTITPNQHANYPLPIAAAPHGHPRPDSVPAQQTAPRPLTVRSNIQPAAPSHARSPVQHLASPGPHASPYGQVPPQYPLQQQQPQQSRASSSRPETPESTSRRPSATPMPQHQAGQHQQQAVPDRQVVYSQPPQNQPLTYRPPHAQSGGYMLPPFQLTPQGPNRQVQIPPQQIRTPQHANQAPIQVLQAQQIHAQGRVTPATAPRLQIQPRPMSTNNVAALVTPVRPRPKSIWKSDVRPYSNSKPTLLSRPDFEPLSPTRDRPGSPISAQRTLGNGPSSEAVSAKSRVGRKRLVTQGTGSPSLQSTGSDESAPTISTEKGTKANVRSSSMLQDDRPSSQNGVKVEPTTPAASIPDDGEAMVAPPGASAGGPATRKRRGTISSQPVPQAKRKRQESPSEPSEAHSHPASSPAPLTRSNKIVAARNFAKMSSAIMHDIESHKHASYFRNTLRDRDVPGYESIVLEPRSLKFIRSAISAGKTAVANATAASTTSSGDSPAATPNSVRPTESTTTIELDRADLLNPYAIVNGTQLEKEIMRMLANAYMFNPGEDGMAEITKEMFHDVQQKISDWRGTERLLGGDDDDDGKGGKRRKP</sequence>
<feature type="compositionally biased region" description="Low complexity" evidence="2">
    <location>
        <begin position="701"/>
        <end position="711"/>
    </location>
</feature>
<feature type="compositionally biased region" description="Polar residues" evidence="2">
    <location>
        <begin position="467"/>
        <end position="477"/>
    </location>
</feature>
<feature type="compositionally biased region" description="Polar residues" evidence="2">
    <location>
        <begin position="271"/>
        <end position="294"/>
    </location>
</feature>
<feature type="compositionally biased region" description="Polar residues" evidence="2">
    <location>
        <begin position="369"/>
        <end position="385"/>
    </location>
</feature>
<feature type="compositionally biased region" description="Polar residues" evidence="2">
    <location>
        <begin position="232"/>
        <end position="263"/>
    </location>
</feature>
<feature type="compositionally biased region" description="Low complexity" evidence="2">
    <location>
        <begin position="825"/>
        <end position="838"/>
    </location>
</feature>
<protein>
    <recommendedName>
        <fullName evidence="5">Bromo domain-containing protein</fullName>
    </recommendedName>
</protein>
<feature type="compositionally biased region" description="Pro residues" evidence="2">
    <location>
        <begin position="327"/>
        <end position="337"/>
    </location>
</feature>
<feature type="region of interest" description="Disordered" evidence="2">
    <location>
        <begin position="188"/>
        <end position="212"/>
    </location>
</feature>
<evidence type="ECO:0000313" key="3">
    <source>
        <dbReference type="Proteomes" id="UP000504637"/>
    </source>
</evidence>
<keyword evidence="1" id="KW-0103">Bromodomain</keyword>
<dbReference type="PANTHER" id="PTHR15398:SF4">
    <property type="entry name" value="BROMODOMAIN-CONTAINING PROTEIN 8 ISOFORM X1"/>
    <property type="match status" value="1"/>
</dbReference>
<dbReference type="Gene3D" id="1.20.920.10">
    <property type="entry name" value="Bromodomain-like"/>
    <property type="match status" value="1"/>
</dbReference>
<gene>
    <name evidence="4" type="ORF">K489DRAFT_376748</name>
</gene>
<dbReference type="RefSeq" id="XP_033463375.1">
    <property type="nucleotide sequence ID" value="XM_033603990.1"/>
</dbReference>
<reference evidence="4" key="1">
    <citation type="submission" date="2020-01" db="EMBL/GenBank/DDBJ databases">
        <authorList>
            <consortium name="DOE Joint Genome Institute"/>
            <person name="Haridas S."/>
            <person name="Albert R."/>
            <person name="Binder M."/>
            <person name="Bloem J."/>
            <person name="Labutti K."/>
            <person name="Salamov A."/>
            <person name="Andreopoulos B."/>
            <person name="Baker S.E."/>
            <person name="Barry K."/>
            <person name="Bills G."/>
            <person name="Bluhm B.H."/>
            <person name="Cannon C."/>
            <person name="Castanera R."/>
            <person name="Culley D.E."/>
            <person name="Daum C."/>
            <person name="Ezra D."/>
            <person name="Gonzalez J.B."/>
            <person name="Henrissat B."/>
            <person name="Kuo A."/>
            <person name="Liang C."/>
            <person name="Lipzen A."/>
            <person name="Lutzoni F."/>
            <person name="Magnuson J."/>
            <person name="Mondo S."/>
            <person name="Nolan M."/>
            <person name="Ohm R."/>
            <person name="Pangilinan J."/>
            <person name="Park H.-J."/>
            <person name="Ramirez L."/>
            <person name="Alfaro M."/>
            <person name="Sun H."/>
            <person name="Tritt A."/>
            <person name="Yoshinaga Y."/>
            <person name="Zwiers L.-H."/>
            <person name="Turgeon B.G."/>
            <person name="Goodwin S.B."/>
            <person name="Spatafora J.W."/>
            <person name="Crous P.W."/>
            <person name="Grigoriev I.V."/>
        </authorList>
    </citation>
    <scope>NUCLEOTIDE SEQUENCE</scope>
    <source>
        <strain evidence="4">CBS 342.82</strain>
    </source>
</reference>
<feature type="region of interest" description="Disordered" evidence="2">
    <location>
        <begin position="825"/>
        <end position="848"/>
    </location>
</feature>
<feature type="region of interest" description="Disordered" evidence="2">
    <location>
        <begin position="226"/>
        <end position="492"/>
    </location>
</feature>
<dbReference type="AlphaFoldDB" id="A0A6J3MFB2"/>
<dbReference type="InterPro" id="IPR036427">
    <property type="entry name" value="Bromodomain-like_sf"/>
</dbReference>